<reference evidence="2 3" key="1">
    <citation type="submission" date="2020-08" db="EMBL/GenBank/DDBJ databases">
        <title>Sequencing the genomes of 1000 actinobacteria strains.</title>
        <authorList>
            <person name="Klenk H.-P."/>
        </authorList>
    </citation>
    <scope>NUCLEOTIDE SEQUENCE [LARGE SCALE GENOMIC DNA]</scope>
    <source>
        <strain evidence="2 3">DSM 44230</strain>
    </source>
</reference>
<evidence type="ECO:0000313" key="3">
    <source>
        <dbReference type="Proteomes" id="UP000533598"/>
    </source>
</evidence>
<keyword evidence="1" id="KW-1133">Transmembrane helix</keyword>
<dbReference type="SUPFAM" id="SSF53474">
    <property type="entry name" value="alpha/beta-Hydrolases"/>
    <property type="match status" value="1"/>
</dbReference>
<accession>A0A7W7C7Q3</accession>
<name>A0A7W7C7Q3_9PSEU</name>
<dbReference type="GO" id="GO:0016747">
    <property type="term" value="F:acyltransferase activity, transferring groups other than amino-acyl groups"/>
    <property type="evidence" value="ECO:0007669"/>
    <property type="project" value="TreeGrafter"/>
</dbReference>
<dbReference type="AlphaFoldDB" id="A0A7W7C7Q3"/>
<sequence length="435" mass="46421">MASLLDWSLIDGAVPAGLTFAGGAAFAVLLADGRRVWWRRILPLVLLGMLVLGVLIEVLVNQVWRPFADRVPTNTTLWITMIVGALVLGVLRALPQRWPARIGIALAVVVLAVCGVADINRYFGQFPTVGALFGSGQGPTTDLSQAAKPAASTVVVPPGKALSEVWQPPADLPAQGTVSEVTIPSSAGFNTRTGRVYLPPAYQATPRPKLPVLVLLAGQPGSPSDWLGPGQLATTMDKYAADNRGLAPIVVLPDHLGSELANPLCLDSKLGAAETYLAKDVPNWIRQNLQADPDPQAWSIGGLSQGGTCGLQLAVRAPEVYRNFIDISGQREPSLGTRKDTVNAAFGGDEAAFKRVNPLDILATAKFPRTAGLIVVGNKDGEFRPQQQDVLKACRRAGMQVDWLEIPGPHNWVVWRPALAQAMPWLAQHTGLTPR</sequence>
<keyword evidence="1" id="KW-0472">Membrane</keyword>
<dbReference type="Gene3D" id="3.40.50.1820">
    <property type="entry name" value="alpha/beta hydrolase"/>
    <property type="match status" value="1"/>
</dbReference>
<keyword evidence="1" id="KW-0812">Transmembrane</keyword>
<dbReference type="InterPro" id="IPR000801">
    <property type="entry name" value="Esterase-like"/>
</dbReference>
<dbReference type="Pfam" id="PF00756">
    <property type="entry name" value="Esterase"/>
    <property type="match status" value="1"/>
</dbReference>
<dbReference type="InterPro" id="IPR050583">
    <property type="entry name" value="Mycobacterial_A85_antigen"/>
</dbReference>
<proteinExistence type="predicted"/>
<dbReference type="EMBL" id="JACHMH010000001">
    <property type="protein sequence ID" value="MBB4676020.1"/>
    <property type="molecule type" value="Genomic_DNA"/>
</dbReference>
<dbReference type="PANTHER" id="PTHR48098">
    <property type="entry name" value="ENTEROCHELIN ESTERASE-RELATED"/>
    <property type="match status" value="1"/>
</dbReference>
<dbReference type="Proteomes" id="UP000533598">
    <property type="component" value="Unassembled WGS sequence"/>
</dbReference>
<feature type="transmembrane region" description="Helical" evidence="1">
    <location>
        <begin position="102"/>
        <end position="123"/>
    </location>
</feature>
<organism evidence="2 3">
    <name type="scientific">Crossiella cryophila</name>
    <dbReference type="NCBI Taxonomy" id="43355"/>
    <lineage>
        <taxon>Bacteria</taxon>
        <taxon>Bacillati</taxon>
        <taxon>Actinomycetota</taxon>
        <taxon>Actinomycetes</taxon>
        <taxon>Pseudonocardiales</taxon>
        <taxon>Pseudonocardiaceae</taxon>
        <taxon>Crossiella</taxon>
    </lineage>
</organism>
<evidence type="ECO:0000313" key="2">
    <source>
        <dbReference type="EMBL" id="MBB4676020.1"/>
    </source>
</evidence>
<comment type="caution">
    <text evidence="2">The sequence shown here is derived from an EMBL/GenBank/DDBJ whole genome shotgun (WGS) entry which is preliminary data.</text>
</comment>
<feature type="transmembrane region" description="Helical" evidence="1">
    <location>
        <begin position="12"/>
        <end position="30"/>
    </location>
</feature>
<feature type="transmembrane region" description="Helical" evidence="1">
    <location>
        <begin position="42"/>
        <end position="64"/>
    </location>
</feature>
<dbReference type="PANTHER" id="PTHR48098:SF1">
    <property type="entry name" value="DIACYLGLYCEROL ACYLTRANSFERASE_MYCOLYLTRANSFERASE AG85A"/>
    <property type="match status" value="1"/>
</dbReference>
<evidence type="ECO:0000256" key="1">
    <source>
        <dbReference type="SAM" id="Phobius"/>
    </source>
</evidence>
<keyword evidence="3" id="KW-1185">Reference proteome</keyword>
<protein>
    <submittedName>
        <fullName evidence="2">Enterochelin esterase-like enzyme</fullName>
    </submittedName>
</protein>
<feature type="transmembrane region" description="Helical" evidence="1">
    <location>
        <begin position="76"/>
        <end position="95"/>
    </location>
</feature>
<gene>
    <name evidence="2" type="ORF">HNR67_002138</name>
</gene>
<dbReference type="InterPro" id="IPR029058">
    <property type="entry name" value="AB_hydrolase_fold"/>
</dbReference>
<dbReference type="RefSeq" id="WP_185001897.1">
    <property type="nucleotide sequence ID" value="NZ_BAAAUI010000021.1"/>
</dbReference>